<dbReference type="RefSeq" id="WP_105714933.1">
    <property type="nucleotide sequence ID" value="NZ_PVBQ01000001.1"/>
</dbReference>
<accession>A0A2S9J8H3</accession>
<reference evidence="2 3" key="1">
    <citation type="submission" date="2018-02" db="EMBL/GenBank/DDBJ databases">
        <title>The draft genome of Sphingobacterium sp. 5JN-11.</title>
        <authorList>
            <person name="Liu L."/>
            <person name="Li L."/>
            <person name="Liang L."/>
            <person name="Zhang X."/>
            <person name="Wang T."/>
        </authorList>
    </citation>
    <scope>NUCLEOTIDE SEQUENCE [LARGE SCALE GENOMIC DNA]</scope>
    <source>
        <strain evidence="2 3">5JN-11</strain>
    </source>
</reference>
<protein>
    <recommendedName>
        <fullName evidence="4">Outer membrane protein beta-barrel domain-containing protein</fullName>
    </recommendedName>
</protein>
<evidence type="ECO:0000256" key="1">
    <source>
        <dbReference type="SAM" id="SignalP"/>
    </source>
</evidence>
<evidence type="ECO:0008006" key="4">
    <source>
        <dbReference type="Google" id="ProtNLM"/>
    </source>
</evidence>
<gene>
    <name evidence="2" type="ORF">C5745_00125</name>
</gene>
<feature type="signal peptide" evidence="1">
    <location>
        <begin position="1"/>
        <end position="20"/>
    </location>
</feature>
<feature type="chain" id="PRO_5015671546" description="Outer membrane protein beta-barrel domain-containing protein" evidence="1">
    <location>
        <begin position="21"/>
        <end position="389"/>
    </location>
</feature>
<dbReference type="AlphaFoldDB" id="A0A2S9J8H3"/>
<dbReference type="OrthoDB" id="697157at2"/>
<evidence type="ECO:0000313" key="3">
    <source>
        <dbReference type="Proteomes" id="UP000239711"/>
    </source>
</evidence>
<dbReference type="Proteomes" id="UP000239711">
    <property type="component" value="Unassembled WGS sequence"/>
</dbReference>
<organism evidence="2 3">
    <name type="scientific">Sphingobacterium haloxyli</name>
    <dbReference type="NCBI Taxonomy" id="2100533"/>
    <lineage>
        <taxon>Bacteria</taxon>
        <taxon>Pseudomonadati</taxon>
        <taxon>Bacteroidota</taxon>
        <taxon>Sphingobacteriia</taxon>
        <taxon>Sphingobacteriales</taxon>
        <taxon>Sphingobacteriaceae</taxon>
        <taxon>Sphingobacterium</taxon>
    </lineage>
</organism>
<sequence length="389" mass="44736">MAKILTVLLFLQLVCTSFYSYGNEEYDTPGKSQDCEQVTNVALKKLVDIFRKNDFESLDPVLNTIQSGCGENEFIQRLRILRLLIEKKTTGDIIADYLSKNYQEVLVMRWDYSEEEKYAQIYQNNKTDFDFVPLRHAIDSLTKIKALALLNSSSYTLTEQEEKIALLFADHIEEFYQVHKQTAPQPSSKSKEGPASDRYYGKYRHGVNVYAGAEFPLTGSDPVFKTSPTLGVFFSSRLSNPFLFEAGVKVRINSNDREVEYRLYDEVEVIRSMASLGIGGTVAYKIFDNDKFIIAPKAGLFWEMATTGLSEVNEGYYDDGYDYYETRSVRHFYINTMRSTLALAAMRHLSRKTYIGLEAAYHFVPYNWDSNLITSIQPNYGSLQLFFRF</sequence>
<keyword evidence="1" id="KW-0732">Signal</keyword>
<comment type="caution">
    <text evidence="2">The sequence shown here is derived from an EMBL/GenBank/DDBJ whole genome shotgun (WGS) entry which is preliminary data.</text>
</comment>
<proteinExistence type="predicted"/>
<evidence type="ECO:0000313" key="2">
    <source>
        <dbReference type="EMBL" id="PRD49093.1"/>
    </source>
</evidence>
<dbReference type="EMBL" id="PVBQ01000001">
    <property type="protein sequence ID" value="PRD49093.1"/>
    <property type="molecule type" value="Genomic_DNA"/>
</dbReference>
<name>A0A2S9J8H3_9SPHI</name>
<keyword evidence="3" id="KW-1185">Reference proteome</keyword>